<accession>A0A427XSP3</accession>
<comment type="caution">
    <text evidence="2">The sequence shown here is derived from an EMBL/GenBank/DDBJ whole genome shotgun (WGS) entry which is preliminary data.</text>
</comment>
<dbReference type="EMBL" id="RSCE01000006">
    <property type="protein sequence ID" value="RSH81771.1"/>
    <property type="molecule type" value="Genomic_DNA"/>
</dbReference>
<name>A0A427XSP3_9TREE</name>
<evidence type="ECO:0000313" key="2">
    <source>
        <dbReference type="EMBL" id="RSH81771.1"/>
    </source>
</evidence>
<sequence>MRATTLVRQAARAGPSSAASSSKPKPASHAKHAPFLPNGKAPIGTLRTLVDLHHSAATFMRDPSEIPTAFENAHRQYRTEFFQFNQFTGHAIKVSESYGAHATGGAKIGRMAERSPGMPGGRSMLGEEKAPAPMARPVRNVFAARTLSGTGGRGANVAARARSHGLAASGLTERELLVKEAILGTWERGSDDVTRPGLEGVLDVVAAKGATVSSAAAEWRQSDVIDENTTEDGM</sequence>
<keyword evidence="3" id="KW-1185">Reference proteome</keyword>
<dbReference type="OrthoDB" id="2569556at2759"/>
<feature type="region of interest" description="Disordered" evidence="1">
    <location>
        <begin position="1"/>
        <end position="40"/>
    </location>
</feature>
<proteinExistence type="predicted"/>
<feature type="compositionally biased region" description="Low complexity" evidence="1">
    <location>
        <begin position="10"/>
        <end position="25"/>
    </location>
</feature>
<reference evidence="2 3" key="1">
    <citation type="submission" date="2018-11" db="EMBL/GenBank/DDBJ databases">
        <title>Genome sequence of Apiotrichum porosum DSM 27194.</title>
        <authorList>
            <person name="Aliyu H."/>
            <person name="Gorte O."/>
            <person name="Ochsenreither K."/>
        </authorList>
    </citation>
    <scope>NUCLEOTIDE SEQUENCE [LARGE SCALE GENOMIC DNA]</scope>
    <source>
        <strain evidence="2 3">DSM 27194</strain>
    </source>
</reference>
<dbReference type="RefSeq" id="XP_028476226.1">
    <property type="nucleotide sequence ID" value="XM_028623293.1"/>
</dbReference>
<organism evidence="2 3">
    <name type="scientific">Apiotrichum porosum</name>
    <dbReference type="NCBI Taxonomy" id="105984"/>
    <lineage>
        <taxon>Eukaryota</taxon>
        <taxon>Fungi</taxon>
        <taxon>Dikarya</taxon>
        <taxon>Basidiomycota</taxon>
        <taxon>Agaricomycotina</taxon>
        <taxon>Tremellomycetes</taxon>
        <taxon>Trichosporonales</taxon>
        <taxon>Trichosporonaceae</taxon>
        <taxon>Apiotrichum</taxon>
    </lineage>
</organism>
<dbReference type="GeneID" id="39592506"/>
<dbReference type="AlphaFoldDB" id="A0A427XSP3"/>
<evidence type="ECO:0000313" key="3">
    <source>
        <dbReference type="Proteomes" id="UP000279236"/>
    </source>
</evidence>
<dbReference type="Proteomes" id="UP000279236">
    <property type="component" value="Unassembled WGS sequence"/>
</dbReference>
<gene>
    <name evidence="2" type="ORF">EHS24_007963</name>
</gene>
<evidence type="ECO:0000256" key="1">
    <source>
        <dbReference type="SAM" id="MobiDB-lite"/>
    </source>
</evidence>
<protein>
    <submittedName>
        <fullName evidence="2">Uncharacterized protein</fullName>
    </submittedName>
</protein>